<dbReference type="PANTHER" id="PTHR33443:SF30">
    <property type="entry name" value="SARCOSINE DEHYDROGENASE-2C PROTEIN"/>
    <property type="match status" value="1"/>
</dbReference>
<feature type="compositionally biased region" description="Polar residues" evidence="1">
    <location>
        <begin position="387"/>
        <end position="408"/>
    </location>
</feature>
<feature type="compositionally biased region" description="Gly residues" evidence="1">
    <location>
        <begin position="25"/>
        <end position="34"/>
    </location>
</feature>
<dbReference type="InterPro" id="IPR053234">
    <property type="entry name" value="RPM1_Interactor"/>
</dbReference>
<comment type="caution">
    <text evidence="2">The sequence shown here is derived from an EMBL/GenBank/DDBJ whole genome shotgun (WGS) entry which is preliminary data.</text>
</comment>
<sequence length="558" mass="60966">MENSSPLVLEISSDEEADFGDTRKGGGYGVGGGEFGDREDYDWLSKLLGEVGDGKDDDSDDVVLCHCYVCDSLAPCSHWGTGVASIDHCHATDKEEYWKAERKRMKKGDKSVPVIPNISNTSLLGAFIQTTQVPSFAPPQPNSCPVTAHLPFISSNVNVPNAVNQGRVHPSGCAVPIYRPRSQLVPLQSRRPCNNNVASRNKSHNAGSQLRVVFKRSGLVGASPNNSHAYGSQLSRDPLKRCRAFQTPVINGHIDSNQRNIGSRPGLPVQPQSKSPFLQSMNVGRASFSPPHSQLHPRPYSSCLIRDPIHSQPYVNRNFVSALSLQPQLHVASLPNVENFENLILPQPHVFQPNSSAPSQTVSSYQSDAGNAFGSELHSRFMISSNQNAGNNLENQSSQPQAHNNPSSLLFGIQNDFQGNHTQTGINESPDDFDLVWDSSLTHGNLQMHGEVSQCPSTAPADNSQIHDITRNDHHQSIEPVDSFHQHSVVPEDNSSLTNDADCKFPESVPPDTLDFQFDSWMFENQSLPGGLEVPVSPLWNAFSPEPASIDTGTLFDF</sequence>
<dbReference type="Proteomes" id="UP001318860">
    <property type="component" value="Unassembled WGS sequence"/>
</dbReference>
<evidence type="ECO:0000313" key="2">
    <source>
        <dbReference type="EMBL" id="KAK6164366.1"/>
    </source>
</evidence>
<feature type="compositionally biased region" description="Polar residues" evidence="1">
    <location>
        <begin position="415"/>
        <end position="427"/>
    </location>
</feature>
<keyword evidence="3" id="KW-1185">Reference proteome</keyword>
<protein>
    <submittedName>
        <fullName evidence="2">Uncharacterized protein</fullName>
    </submittedName>
</protein>
<organism evidence="2 3">
    <name type="scientific">Rehmannia glutinosa</name>
    <name type="common">Chinese foxglove</name>
    <dbReference type="NCBI Taxonomy" id="99300"/>
    <lineage>
        <taxon>Eukaryota</taxon>
        <taxon>Viridiplantae</taxon>
        <taxon>Streptophyta</taxon>
        <taxon>Embryophyta</taxon>
        <taxon>Tracheophyta</taxon>
        <taxon>Spermatophyta</taxon>
        <taxon>Magnoliopsida</taxon>
        <taxon>eudicotyledons</taxon>
        <taxon>Gunneridae</taxon>
        <taxon>Pentapetalae</taxon>
        <taxon>asterids</taxon>
        <taxon>lamiids</taxon>
        <taxon>Lamiales</taxon>
        <taxon>Orobanchaceae</taxon>
        <taxon>Rehmannieae</taxon>
        <taxon>Rehmannia</taxon>
    </lineage>
</organism>
<dbReference type="EMBL" id="JABTTQ020000001">
    <property type="protein sequence ID" value="KAK6164366.1"/>
    <property type="molecule type" value="Genomic_DNA"/>
</dbReference>
<gene>
    <name evidence="2" type="ORF">DH2020_001230</name>
</gene>
<feature type="region of interest" description="Disordered" evidence="1">
    <location>
        <begin position="1"/>
        <end position="38"/>
    </location>
</feature>
<reference evidence="2 3" key="1">
    <citation type="journal article" date="2021" name="Comput. Struct. Biotechnol. J.">
        <title>De novo genome assembly of the potent medicinal plant Rehmannia glutinosa using nanopore technology.</title>
        <authorList>
            <person name="Ma L."/>
            <person name="Dong C."/>
            <person name="Song C."/>
            <person name="Wang X."/>
            <person name="Zheng X."/>
            <person name="Niu Y."/>
            <person name="Chen S."/>
            <person name="Feng W."/>
        </authorList>
    </citation>
    <scope>NUCLEOTIDE SEQUENCE [LARGE SCALE GENOMIC DNA]</scope>
    <source>
        <strain evidence="2">DH-2019</strain>
    </source>
</reference>
<name>A0ABR0XZ47_REHGL</name>
<evidence type="ECO:0000313" key="3">
    <source>
        <dbReference type="Proteomes" id="UP001318860"/>
    </source>
</evidence>
<accession>A0ABR0XZ47</accession>
<feature type="region of interest" description="Disordered" evidence="1">
    <location>
        <begin position="387"/>
        <end position="429"/>
    </location>
</feature>
<proteinExistence type="predicted"/>
<dbReference type="PANTHER" id="PTHR33443">
    <property type="entry name" value="ZGC:112980"/>
    <property type="match status" value="1"/>
</dbReference>
<evidence type="ECO:0000256" key="1">
    <source>
        <dbReference type="SAM" id="MobiDB-lite"/>
    </source>
</evidence>